<dbReference type="GO" id="GO:0009358">
    <property type="term" value="C:polyphosphate kinase complex"/>
    <property type="evidence" value="ECO:0007669"/>
    <property type="project" value="InterPro"/>
</dbReference>
<comment type="PTM">
    <text evidence="6">An intermediate of this reaction is the autophosphorylated ppk in which a phosphate is covalently linked to a histidine residue through a N-P bond.</text>
</comment>
<dbReference type="Proteomes" id="UP000649604">
    <property type="component" value="Unassembled WGS sequence"/>
</dbReference>
<dbReference type="NCBIfam" id="TIGR03705">
    <property type="entry name" value="poly_P_kin"/>
    <property type="match status" value="1"/>
</dbReference>
<evidence type="ECO:0000259" key="8">
    <source>
        <dbReference type="Pfam" id="PF02503"/>
    </source>
</evidence>
<evidence type="ECO:0000256" key="3">
    <source>
        <dbReference type="ARBA" id="ARBA00022741"/>
    </source>
</evidence>
<proteinExistence type="inferred from homology"/>
<dbReference type="SUPFAM" id="SSF143724">
    <property type="entry name" value="PHP14-like"/>
    <property type="match status" value="1"/>
</dbReference>
<dbReference type="GO" id="GO:0008976">
    <property type="term" value="F:polyphosphate kinase activity"/>
    <property type="evidence" value="ECO:0007669"/>
    <property type="project" value="UniProtKB-EC"/>
</dbReference>
<dbReference type="EC" id="2.7.4.1" evidence="6"/>
<evidence type="ECO:0000259" key="10">
    <source>
        <dbReference type="Pfam" id="PF13090"/>
    </source>
</evidence>
<evidence type="ECO:0000256" key="6">
    <source>
        <dbReference type="RuleBase" id="RU003800"/>
    </source>
</evidence>
<gene>
    <name evidence="12" type="primary">ppk1</name>
    <name evidence="12" type="ORF">GF339_12400</name>
</gene>
<dbReference type="Gene3D" id="1.20.58.310">
    <property type="entry name" value="Polyphosphate kinase N-terminal domain"/>
    <property type="match status" value="1"/>
</dbReference>
<dbReference type="Pfam" id="PF13090">
    <property type="entry name" value="PP_kinase_C"/>
    <property type="match status" value="1"/>
</dbReference>
<evidence type="ECO:0000256" key="1">
    <source>
        <dbReference type="ARBA" id="ARBA00022553"/>
    </source>
</evidence>
<dbReference type="Gene3D" id="3.30.870.10">
    <property type="entry name" value="Endonuclease Chain A"/>
    <property type="match status" value="2"/>
</dbReference>
<dbReference type="GO" id="GO:0005524">
    <property type="term" value="F:ATP binding"/>
    <property type="evidence" value="ECO:0007669"/>
    <property type="project" value="UniProtKB-KW"/>
</dbReference>
<dbReference type="Gene3D" id="3.30.1840.10">
    <property type="entry name" value="Polyphosphate kinase middle domain"/>
    <property type="match status" value="1"/>
</dbReference>
<keyword evidence="4 12" id="KW-0418">Kinase</keyword>
<comment type="similarity">
    <text evidence="6">Belongs to the polyphosphate kinase 1 (PPK1) family.</text>
</comment>
<evidence type="ECO:0000259" key="11">
    <source>
        <dbReference type="Pfam" id="PF17941"/>
    </source>
</evidence>
<protein>
    <recommendedName>
        <fullName evidence="6">Polyphosphate kinase</fullName>
        <ecNumber evidence="6">2.7.4.1</ecNumber>
    </recommendedName>
</protein>
<evidence type="ECO:0000313" key="13">
    <source>
        <dbReference type="Proteomes" id="UP000649604"/>
    </source>
</evidence>
<dbReference type="GO" id="GO:0006799">
    <property type="term" value="P:polyphosphate biosynthetic process"/>
    <property type="evidence" value="ECO:0007669"/>
    <property type="project" value="InterPro"/>
</dbReference>
<dbReference type="CDD" id="cd09164">
    <property type="entry name" value="PLDc_EcPPK1_C1_like"/>
    <property type="match status" value="1"/>
</dbReference>
<reference evidence="12" key="1">
    <citation type="submission" date="2019-11" db="EMBL/GenBank/DDBJ databases">
        <title>Microbial mats filling the niche in hypersaline microbial mats.</title>
        <authorList>
            <person name="Wong H.L."/>
            <person name="Macleod F.I."/>
            <person name="White R.A. III"/>
            <person name="Burns B.P."/>
        </authorList>
    </citation>
    <scope>NUCLEOTIDE SEQUENCE</scope>
    <source>
        <strain evidence="12">Rbin_158</strain>
    </source>
</reference>
<dbReference type="PANTHER" id="PTHR30218:SF0">
    <property type="entry name" value="POLYPHOSPHATE KINASE"/>
    <property type="match status" value="1"/>
</dbReference>
<dbReference type="InterPro" id="IPR041108">
    <property type="entry name" value="PP_kinase_C_1"/>
</dbReference>
<evidence type="ECO:0000256" key="5">
    <source>
        <dbReference type="ARBA" id="ARBA00022840"/>
    </source>
</evidence>
<accession>A0A9D5JW51</accession>
<dbReference type="PANTHER" id="PTHR30218">
    <property type="entry name" value="POLYPHOSPHATE KINASE"/>
    <property type="match status" value="1"/>
</dbReference>
<feature type="domain" description="Polyphosphate kinase C-terminal" evidence="10">
    <location>
        <begin position="558"/>
        <end position="705"/>
    </location>
</feature>
<dbReference type="InterPro" id="IPR036832">
    <property type="entry name" value="PPK_N_dom_sf"/>
</dbReference>
<feature type="domain" description="Polyphosphate kinase middle" evidence="8">
    <location>
        <begin position="174"/>
        <end position="360"/>
    </location>
</feature>
<comment type="caution">
    <text evidence="12">The sequence shown here is derived from an EMBL/GenBank/DDBJ whole genome shotgun (WGS) entry which is preliminary data.</text>
</comment>
<feature type="domain" description="Polyphosphate kinase N-terminal" evidence="9">
    <location>
        <begin position="60"/>
        <end position="164"/>
    </location>
</feature>
<feature type="non-terminal residue" evidence="12">
    <location>
        <position position="705"/>
    </location>
</feature>
<evidence type="ECO:0000256" key="7">
    <source>
        <dbReference type="SAM" id="MobiDB-lite"/>
    </source>
</evidence>
<keyword evidence="1 6" id="KW-0597">Phosphoprotein</keyword>
<keyword evidence="3" id="KW-0547">Nucleotide-binding</keyword>
<dbReference type="EMBL" id="WJJP01000401">
    <property type="protein sequence ID" value="MBD3325382.1"/>
    <property type="molecule type" value="Genomic_DNA"/>
</dbReference>
<sequence>MRSLPGLRLRNQTTTPKLRGQVTPQPLLTKKPKSCISFKPGRRVIRSQRKVIPVPETSTYINRELSWLSFNARVLQEGNDPSVPLIERIKFLGIFSSNLDEFFKVRVATLKRLVKLGEKGTALIDDNPEQTLNAIQEVVARQQQQFEEVYKQLVQELEAAQICIVEKEDLSPSQMEFVQAYYQQKVRPALVPLMIDQFTKFPPLQEDALYLAVQLQKNTKTKTVKYALAEVPAKELSRFVVLPAEDGKTKIMLLEDLIRYGLQDIFSIFKKFRYTVREAFPIKITKDAELDIDDDVTQSFIEKISKSVKRRTKGQPVRLTYDKRLSEDSLQFLSQRLKLSKHDTILPEGRYLNFKDFIKFPKIGAAKLQYPPHLPLPHKAIDPQQSLLKTIRKKDILLHYPYQSFHYMIDLLREAAIDPHVTSIRMTLYRVAEMSKIVNALSKASKNGKAVTALFEFQARFDEAANIYWANQLIEDGVRVIQGIPGLKVHAKLCIIARKERGKSVRYAAIGTGNFNEDTAKLYGDHTLLTADERLTTDVRNLFSFLRTNYKVKSYDHLIVSPFFMRDAWKELIDTEITHAQEGKDAYIDIKLNSLVDRDMIALLYQASQAGVRIRLIVRGICSLVPGVPGLSENIEAISIVDKFLEHSRILIFCNNGKEKYYIGSADWMTRNLDHRVEAACPIYAKNLQKELRTYFDLQWKDNVK</sequence>
<dbReference type="NCBIfam" id="NF003917">
    <property type="entry name" value="PRK05443.1-1"/>
    <property type="match status" value="1"/>
</dbReference>
<dbReference type="Pfam" id="PF17941">
    <property type="entry name" value="PP_kinase_C_1"/>
    <property type="match status" value="1"/>
</dbReference>
<feature type="region of interest" description="Disordered" evidence="7">
    <location>
        <begin position="1"/>
        <end position="23"/>
    </location>
</feature>
<feature type="compositionally biased region" description="Polar residues" evidence="7">
    <location>
        <begin position="10"/>
        <end position="23"/>
    </location>
</feature>
<evidence type="ECO:0000313" key="12">
    <source>
        <dbReference type="EMBL" id="MBD3325382.1"/>
    </source>
</evidence>
<evidence type="ECO:0000256" key="4">
    <source>
        <dbReference type="ARBA" id="ARBA00022777"/>
    </source>
</evidence>
<dbReference type="AlphaFoldDB" id="A0A9D5JW51"/>
<dbReference type="InterPro" id="IPR025198">
    <property type="entry name" value="PPK_N_dom"/>
</dbReference>
<organism evidence="12 13">
    <name type="scientific">candidate division KSB3 bacterium</name>
    <dbReference type="NCBI Taxonomy" id="2044937"/>
    <lineage>
        <taxon>Bacteria</taxon>
        <taxon>candidate division KSB3</taxon>
    </lineage>
</organism>
<dbReference type="CDD" id="cd09167">
    <property type="entry name" value="PLDc_EcPPK1_C2_like"/>
    <property type="match status" value="1"/>
</dbReference>
<feature type="domain" description="Polyphosphate kinase C-terminal" evidence="11">
    <location>
        <begin position="387"/>
        <end position="551"/>
    </location>
</feature>
<dbReference type="InterPro" id="IPR003414">
    <property type="entry name" value="PP_kinase"/>
</dbReference>
<dbReference type="HAMAP" id="MF_00347">
    <property type="entry name" value="Polyphosphate_kinase"/>
    <property type="match status" value="1"/>
</dbReference>
<dbReference type="SUPFAM" id="SSF140356">
    <property type="entry name" value="PPK N-terminal domain-like"/>
    <property type="match status" value="1"/>
</dbReference>
<comment type="catalytic activity">
    <reaction evidence="6">
        <text>[phosphate](n) + ATP = [phosphate](n+1) + ADP</text>
        <dbReference type="Rhea" id="RHEA:19573"/>
        <dbReference type="Rhea" id="RHEA-COMP:9859"/>
        <dbReference type="Rhea" id="RHEA-COMP:14280"/>
        <dbReference type="ChEBI" id="CHEBI:16838"/>
        <dbReference type="ChEBI" id="CHEBI:30616"/>
        <dbReference type="ChEBI" id="CHEBI:456216"/>
        <dbReference type="EC" id="2.7.4.1"/>
    </reaction>
</comment>
<dbReference type="InterPro" id="IPR025200">
    <property type="entry name" value="PPK_C_dom2"/>
</dbReference>
<dbReference type="InterPro" id="IPR036830">
    <property type="entry name" value="PP_kinase_middle_dom_sf"/>
</dbReference>
<evidence type="ECO:0000256" key="2">
    <source>
        <dbReference type="ARBA" id="ARBA00022679"/>
    </source>
</evidence>
<keyword evidence="2 6" id="KW-0808">Transferase</keyword>
<dbReference type="Pfam" id="PF13089">
    <property type="entry name" value="PP_kinase_N"/>
    <property type="match status" value="1"/>
</dbReference>
<name>A0A9D5JW51_9BACT</name>
<dbReference type="PIRSF" id="PIRSF015589">
    <property type="entry name" value="PP_kinase"/>
    <property type="match status" value="1"/>
</dbReference>
<comment type="function">
    <text evidence="6">Catalyzes the reversible transfer of the terminal phosphate of ATP to form a long-chain polyphosphate (polyP).</text>
</comment>
<evidence type="ECO:0000259" key="9">
    <source>
        <dbReference type="Pfam" id="PF13089"/>
    </source>
</evidence>
<dbReference type="InterPro" id="IPR024953">
    <property type="entry name" value="PP_kinase_middle"/>
</dbReference>
<dbReference type="NCBIfam" id="NF003921">
    <property type="entry name" value="PRK05443.2-2"/>
    <property type="match status" value="1"/>
</dbReference>
<dbReference type="SUPFAM" id="SSF56024">
    <property type="entry name" value="Phospholipase D/nuclease"/>
    <property type="match status" value="2"/>
</dbReference>
<dbReference type="Pfam" id="PF02503">
    <property type="entry name" value="PP_kinase"/>
    <property type="match status" value="1"/>
</dbReference>
<keyword evidence="5" id="KW-0067">ATP-binding</keyword>